<dbReference type="InterPro" id="IPR002117">
    <property type="entry name" value="p53_tumour_suppressor"/>
</dbReference>
<evidence type="ECO:0000256" key="13">
    <source>
        <dbReference type="ARBA" id="ARBA00023163"/>
    </source>
</evidence>
<dbReference type="InterPro" id="IPR011615">
    <property type="entry name" value="p53_DNA-bd"/>
</dbReference>
<organism evidence="22 23">
    <name type="scientific">Anolis carolinensis</name>
    <name type="common">Green anole</name>
    <name type="synonym">American chameleon</name>
    <dbReference type="NCBI Taxonomy" id="28377"/>
    <lineage>
        <taxon>Eukaryota</taxon>
        <taxon>Metazoa</taxon>
        <taxon>Chordata</taxon>
        <taxon>Craniata</taxon>
        <taxon>Vertebrata</taxon>
        <taxon>Euteleostomi</taxon>
        <taxon>Lepidosauria</taxon>
        <taxon>Squamata</taxon>
        <taxon>Bifurcata</taxon>
        <taxon>Unidentata</taxon>
        <taxon>Episquamata</taxon>
        <taxon>Toxicofera</taxon>
        <taxon>Iguania</taxon>
        <taxon>Dactyloidae</taxon>
        <taxon>Anolis</taxon>
    </lineage>
</organism>
<evidence type="ECO:0000256" key="19">
    <source>
        <dbReference type="SAM" id="MobiDB-lite"/>
    </source>
</evidence>
<feature type="cross-link" description="Glycyl lysine isopeptide (Lys-Gly) (interchain with G-Cter in ubiquitin)" evidence="18">
    <location>
        <position position="67"/>
    </location>
</feature>
<dbReference type="InterPro" id="IPR036674">
    <property type="entry name" value="p53_tetramer_sf"/>
</dbReference>
<dbReference type="Bgee" id="ENSACAG00000022533">
    <property type="expression patterns" value="Expressed in forelimb bud and 13 other cell types or tissues"/>
</dbReference>
<dbReference type="Proteomes" id="UP000001646">
    <property type="component" value="Unplaced"/>
</dbReference>
<dbReference type="PROSITE" id="PS00348">
    <property type="entry name" value="P53"/>
    <property type="match status" value="1"/>
</dbReference>
<dbReference type="InterPro" id="IPR012346">
    <property type="entry name" value="p53/RUNT-type_TF_DNA-bd_sf"/>
</dbReference>
<dbReference type="GO" id="GO:0006915">
    <property type="term" value="P:apoptotic process"/>
    <property type="evidence" value="ECO:0007669"/>
    <property type="project" value="UniProtKB-KW"/>
</dbReference>
<comment type="similarity">
    <text evidence="3">Belongs to the p53 family.</text>
</comment>
<evidence type="ECO:0000256" key="18">
    <source>
        <dbReference type="PIRSR" id="PIRSR602117-3"/>
    </source>
</evidence>
<evidence type="ECO:0000256" key="10">
    <source>
        <dbReference type="ARBA" id="ARBA00023015"/>
    </source>
</evidence>
<feature type="binding site" evidence="17">
    <location>
        <position position="18"/>
    </location>
    <ligand>
        <name>Zn(2+)</name>
        <dbReference type="ChEBI" id="CHEBI:29105"/>
    </ligand>
</feature>
<evidence type="ECO:0000256" key="3">
    <source>
        <dbReference type="ARBA" id="ARBA00006167"/>
    </source>
</evidence>
<dbReference type="InterPro" id="IPR008967">
    <property type="entry name" value="p53-like_TF_DNA-bd_sf"/>
</dbReference>
<dbReference type="eggNOG" id="ENOG502QVY3">
    <property type="taxonomic scope" value="Eukaryota"/>
</dbReference>
<dbReference type="SUPFAM" id="SSF49417">
    <property type="entry name" value="p53-like transcription factors"/>
    <property type="match status" value="1"/>
</dbReference>
<dbReference type="PANTHER" id="PTHR11447:SF6">
    <property type="entry name" value="CELLULAR TUMOR ANTIGEN P53"/>
    <property type="match status" value="1"/>
</dbReference>
<keyword evidence="14" id="KW-0539">Nucleus</keyword>
<keyword evidence="13" id="KW-0804">Transcription</keyword>
<evidence type="ECO:0000256" key="15">
    <source>
        <dbReference type="ARBA" id="ARBA00023306"/>
    </source>
</evidence>
<dbReference type="HOGENOM" id="CLU_1673142_0_0_1"/>
<keyword evidence="10" id="KW-0805">Transcription regulation</keyword>
<keyword evidence="8 17" id="KW-0479">Metal-binding</keyword>
<evidence type="ECO:0000259" key="21">
    <source>
        <dbReference type="Pfam" id="PF07710"/>
    </source>
</evidence>
<dbReference type="InParanoid" id="H9GVA1"/>
<reference evidence="22" key="1">
    <citation type="submission" date="2009-12" db="EMBL/GenBank/DDBJ databases">
        <title>The Genome Sequence of Anolis carolinensis (Green Anole Lizard).</title>
        <authorList>
            <consortium name="The Genome Sequencing Platform"/>
            <person name="Di Palma F."/>
            <person name="Alfoldi J."/>
            <person name="Heiman D."/>
            <person name="Young S."/>
            <person name="Grabherr M."/>
            <person name="Johnson J."/>
            <person name="Lander E.S."/>
            <person name="Lindblad-Toh K."/>
        </authorList>
    </citation>
    <scope>NUCLEOTIDE SEQUENCE [LARGE SCALE GENOMIC DNA]</scope>
    <source>
        <strain evidence="22">JBL SC #1</strain>
    </source>
</reference>
<evidence type="ECO:0000256" key="17">
    <source>
        <dbReference type="PIRSR" id="PIRSR602117-1"/>
    </source>
</evidence>
<reference evidence="22" key="2">
    <citation type="submission" date="2025-08" db="UniProtKB">
        <authorList>
            <consortium name="Ensembl"/>
        </authorList>
    </citation>
    <scope>IDENTIFICATION</scope>
</reference>
<dbReference type="GO" id="GO:0003700">
    <property type="term" value="F:DNA-binding transcription factor activity"/>
    <property type="evidence" value="ECO:0007669"/>
    <property type="project" value="InterPro"/>
</dbReference>
<dbReference type="GO" id="GO:0046872">
    <property type="term" value="F:metal ion binding"/>
    <property type="evidence" value="ECO:0007669"/>
    <property type="project" value="UniProtKB-KW"/>
</dbReference>
<name>H9GVA1_ANOCA</name>
<keyword evidence="6" id="KW-0597">Phosphoprotein</keyword>
<evidence type="ECO:0000313" key="23">
    <source>
        <dbReference type="Proteomes" id="UP000001646"/>
    </source>
</evidence>
<dbReference type="GO" id="GO:0005634">
    <property type="term" value="C:nucleus"/>
    <property type="evidence" value="ECO:0007669"/>
    <property type="project" value="UniProtKB-SubCell"/>
</dbReference>
<evidence type="ECO:0000256" key="1">
    <source>
        <dbReference type="ARBA" id="ARBA00004123"/>
    </source>
</evidence>
<feature type="binding site" evidence="17">
    <location>
        <position position="14"/>
    </location>
    <ligand>
        <name>Zn(2+)</name>
        <dbReference type="ChEBI" id="CHEBI:29105"/>
    </ligand>
</feature>
<comment type="subcellular location">
    <subcellularLocation>
        <location evidence="2">Cytoplasm</location>
    </subcellularLocation>
    <subcellularLocation>
        <location evidence="1">Nucleus</location>
    </subcellularLocation>
</comment>
<dbReference type="InterPro" id="IPR057064">
    <property type="entry name" value="P53_central_site"/>
</dbReference>
<proteinExistence type="inferred from homology"/>
<evidence type="ECO:0000256" key="9">
    <source>
        <dbReference type="ARBA" id="ARBA00022833"/>
    </source>
</evidence>
<dbReference type="SUPFAM" id="SSF47719">
    <property type="entry name" value="p53 tetramerization domain"/>
    <property type="match status" value="1"/>
</dbReference>
<feature type="domain" description="p53 DNA-binding" evidence="20">
    <location>
        <begin position="3"/>
        <end position="64"/>
    </location>
</feature>
<keyword evidence="23" id="KW-1185">Reference proteome</keyword>
<evidence type="ECO:0000256" key="4">
    <source>
        <dbReference type="ARBA" id="ARBA00017135"/>
    </source>
</evidence>
<evidence type="ECO:0000256" key="2">
    <source>
        <dbReference type="ARBA" id="ARBA00004496"/>
    </source>
</evidence>
<evidence type="ECO:0000256" key="6">
    <source>
        <dbReference type="ARBA" id="ARBA00022553"/>
    </source>
</evidence>
<dbReference type="Gene3D" id="4.10.170.10">
    <property type="entry name" value="p53-like tetramerisation domain"/>
    <property type="match status" value="1"/>
</dbReference>
<keyword evidence="15" id="KW-0131">Cell cycle</keyword>
<protein>
    <recommendedName>
        <fullName evidence="4">Cellular tumor antigen p53</fullName>
    </recommendedName>
    <alternativeName>
        <fullName evidence="16">Tumor suppressor p53</fullName>
    </alternativeName>
</protein>
<dbReference type="Pfam" id="PF00870">
    <property type="entry name" value="P53"/>
    <property type="match status" value="1"/>
</dbReference>
<evidence type="ECO:0000256" key="8">
    <source>
        <dbReference type="ARBA" id="ARBA00022723"/>
    </source>
</evidence>
<dbReference type="Ensembl" id="ENSACAT00000027322.3">
    <property type="protein sequence ID" value="ENSACAP00000021196.2"/>
    <property type="gene ID" value="ENSACAG00000022533.3"/>
</dbReference>
<dbReference type="GO" id="GO:0005737">
    <property type="term" value="C:cytoplasm"/>
    <property type="evidence" value="ECO:0007669"/>
    <property type="project" value="UniProtKB-SubCell"/>
</dbReference>
<keyword evidence="11" id="KW-0238">DNA-binding</keyword>
<evidence type="ECO:0000256" key="11">
    <source>
        <dbReference type="ARBA" id="ARBA00023125"/>
    </source>
</evidence>
<keyword evidence="7" id="KW-0053">Apoptosis</keyword>
<sequence>VGTDNTTLLLNFMCNSSCMGGMNRRAILAIITLETLQGDLLGRRCFEVRVCACPGRDRKSEEENALKAAVPKGKSKKGFDCVSTPNQLNRLFRVQVRNRKHYRMLKMILEGLELREKQQGEEEEEAEPETRCLPKAPKRKRLRVKDENPDSD</sequence>
<evidence type="ECO:0000256" key="16">
    <source>
        <dbReference type="ARBA" id="ARBA00031653"/>
    </source>
</evidence>
<dbReference type="Pfam" id="PF07710">
    <property type="entry name" value="P53_tetramer"/>
    <property type="match status" value="1"/>
</dbReference>
<evidence type="ECO:0000313" key="22">
    <source>
        <dbReference type="Ensembl" id="ENSACAP00000021196.2"/>
    </source>
</evidence>
<evidence type="ECO:0000256" key="7">
    <source>
        <dbReference type="ARBA" id="ARBA00022703"/>
    </source>
</evidence>
<evidence type="ECO:0000256" key="12">
    <source>
        <dbReference type="ARBA" id="ARBA00023159"/>
    </source>
</evidence>
<reference evidence="22" key="3">
    <citation type="submission" date="2025-09" db="UniProtKB">
        <authorList>
            <consortium name="Ensembl"/>
        </authorList>
    </citation>
    <scope>IDENTIFICATION</scope>
</reference>
<keyword evidence="12" id="KW-0010">Activator</keyword>
<dbReference type="STRING" id="28377.ENSACAP00000021196"/>
<keyword evidence="9 17" id="KW-0862">Zinc</keyword>
<feature type="region of interest" description="Disordered" evidence="19">
    <location>
        <begin position="116"/>
        <end position="152"/>
    </location>
</feature>
<feature type="domain" description="p53 tetramerisation" evidence="21">
    <location>
        <begin position="91"/>
        <end position="120"/>
    </location>
</feature>
<dbReference type="AlphaFoldDB" id="H9GVA1"/>
<evidence type="ECO:0000256" key="5">
    <source>
        <dbReference type="ARBA" id="ARBA00022490"/>
    </source>
</evidence>
<accession>H9GVA1</accession>
<evidence type="ECO:0000256" key="14">
    <source>
        <dbReference type="ARBA" id="ARBA00023242"/>
    </source>
</evidence>
<dbReference type="GO" id="GO:0000976">
    <property type="term" value="F:transcription cis-regulatory region binding"/>
    <property type="evidence" value="ECO:0007669"/>
    <property type="project" value="InterPro"/>
</dbReference>
<dbReference type="PANTHER" id="PTHR11447">
    <property type="entry name" value="CELLULAR TUMOR ANTIGEN P53"/>
    <property type="match status" value="1"/>
</dbReference>
<comment type="cofactor">
    <cofactor evidence="17">
        <name>Zn(2+)</name>
        <dbReference type="ChEBI" id="CHEBI:29105"/>
    </cofactor>
    <text evidence="17">Binds 1 zinc ion per subunit.</text>
</comment>
<evidence type="ECO:0000259" key="20">
    <source>
        <dbReference type="Pfam" id="PF00870"/>
    </source>
</evidence>
<dbReference type="InterPro" id="IPR010991">
    <property type="entry name" value="p53_tetrameristn"/>
</dbReference>
<dbReference type="GO" id="GO:0051262">
    <property type="term" value="P:protein tetramerization"/>
    <property type="evidence" value="ECO:0007669"/>
    <property type="project" value="InterPro"/>
</dbReference>
<keyword evidence="5" id="KW-0963">Cytoplasm</keyword>
<dbReference type="GeneTree" id="ENSGT00950000183153"/>
<dbReference type="PRINTS" id="PR00386">
    <property type="entry name" value="P53SUPPRESSR"/>
</dbReference>
<dbReference type="Gene3D" id="2.60.40.720">
    <property type="match status" value="1"/>
</dbReference>